<evidence type="ECO:0000256" key="3">
    <source>
        <dbReference type="ARBA" id="ARBA00022719"/>
    </source>
</evidence>
<keyword evidence="3 6" id="KW-0874">Quinone</keyword>
<keyword evidence="10" id="KW-1185">Reference proteome</keyword>
<dbReference type="HAMAP" id="MF_01356">
    <property type="entry name" value="NDH1_NuoB"/>
    <property type="match status" value="1"/>
</dbReference>
<dbReference type="PANTHER" id="PTHR11995">
    <property type="entry name" value="NADH DEHYDROGENASE"/>
    <property type="match status" value="1"/>
</dbReference>
<protein>
    <recommendedName>
        <fullName evidence="6">NADH-quinone oxidoreductase subunit B</fullName>
        <ecNumber evidence="6">7.1.1.-</ecNumber>
    </recommendedName>
    <alternativeName>
        <fullName evidence="6">NADH dehydrogenase I subunit B</fullName>
    </alternativeName>
    <alternativeName>
        <fullName evidence="6">NDH-1 subunit B</fullName>
    </alternativeName>
</protein>
<keyword evidence="6" id="KW-1003">Cell membrane</keyword>
<keyword evidence="2 6" id="KW-0813">Transport</keyword>
<keyword evidence="4 6" id="KW-1278">Translocase</keyword>
<dbReference type="PANTHER" id="PTHR11995:SF14">
    <property type="entry name" value="NADH DEHYDROGENASE [UBIQUINONE] IRON-SULFUR PROTEIN 7, MITOCHONDRIAL"/>
    <property type="match status" value="1"/>
</dbReference>
<accession>A0A7M2WVC2</accession>
<dbReference type="GO" id="GO:0005886">
    <property type="term" value="C:plasma membrane"/>
    <property type="evidence" value="ECO:0007669"/>
    <property type="project" value="UniProtKB-SubCell"/>
</dbReference>
<evidence type="ECO:0000256" key="1">
    <source>
        <dbReference type="ARBA" id="ARBA00009173"/>
    </source>
</evidence>
<feature type="binding site" evidence="6">
    <location>
        <position position="135"/>
    </location>
    <ligand>
        <name>[4Fe-4S] cluster</name>
        <dbReference type="ChEBI" id="CHEBI:49883"/>
    </ligand>
</feature>
<dbReference type="InterPro" id="IPR006138">
    <property type="entry name" value="NADH_UQ_OxRdtase_20Kd_su"/>
</dbReference>
<keyword evidence="6 7" id="KW-0479">Metal-binding</keyword>
<keyword evidence="6 7" id="KW-0004">4Fe-4S</keyword>
<sequence>MSWIENRFEEGLIVTSLDFVINWGRKNSIWPMTFGLACCAIEMMAVGASRFDLDRFGAGAFRATPRQADLMIVAGTVNYKMASRVKRLYQQMPDPKYVIAMGACTVGGGPYFKYGYNVVKGVDLIVPVDVYVPGCPPRPEALMEGIMRLQDKIAAQTIGMPKGTRAAAKRKRDKDGAFVLPGGVPA</sequence>
<dbReference type="SUPFAM" id="SSF56770">
    <property type="entry name" value="HydA/Nqo6-like"/>
    <property type="match status" value="1"/>
</dbReference>
<evidence type="ECO:0000256" key="7">
    <source>
        <dbReference type="RuleBase" id="RU004464"/>
    </source>
</evidence>
<reference evidence="9 10" key="1">
    <citation type="submission" date="2020-10" db="EMBL/GenBank/DDBJ databases">
        <title>Wide distribution of Phycisphaera-like planctomycetes from WD2101 soil group in peatlands and genome analysis of the first cultivated representative.</title>
        <authorList>
            <person name="Dedysh S.N."/>
            <person name="Beletsky A.V."/>
            <person name="Ivanova A."/>
            <person name="Kulichevskaya I.S."/>
            <person name="Suzina N.E."/>
            <person name="Philippov D.A."/>
            <person name="Rakitin A.L."/>
            <person name="Mardanov A.V."/>
            <person name="Ravin N.V."/>
        </authorList>
    </citation>
    <scope>NUCLEOTIDE SEQUENCE [LARGE SCALE GENOMIC DNA]</scope>
    <source>
        <strain evidence="9 10">M1803</strain>
    </source>
</reference>
<keyword evidence="6 7" id="KW-0411">Iron-sulfur</keyword>
<name>A0A7M2WVC2_9BACT</name>
<dbReference type="GO" id="GO:0009060">
    <property type="term" value="P:aerobic respiration"/>
    <property type="evidence" value="ECO:0007669"/>
    <property type="project" value="TreeGrafter"/>
</dbReference>
<evidence type="ECO:0000256" key="2">
    <source>
        <dbReference type="ARBA" id="ARBA00022448"/>
    </source>
</evidence>
<dbReference type="EMBL" id="CP063458">
    <property type="protein sequence ID" value="QOV88781.1"/>
    <property type="molecule type" value="Genomic_DNA"/>
</dbReference>
<evidence type="ECO:0000259" key="8">
    <source>
        <dbReference type="Pfam" id="PF01058"/>
    </source>
</evidence>
<evidence type="ECO:0000256" key="4">
    <source>
        <dbReference type="ARBA" id="ARBA00022967"/>
    </source>
</evidence>
<comment type="cofactor">
    <cofactor evidence="6">
        <name>[4Fe-4S] cluster</name>
        <dbReference type="ChEBI" id="CHEBI:49883"/>
    </cofactor>
    <text evidence="6">Binds 1 [4Fe-4S] cluster.</text>
</comment>
<evidence type="ECO:0000313" key="9">
    <source>
        <dbReference type="EMBL" id="QOV88781.1"/>
    </source>
</evidence>
<keyword evidence="6" id="KW-0830">Ubiquinone</keyword>
<dbReference type="GO" id="GO:0051539">
    <property type="term" value="F:4 iron, 4 sulfur cluster binding"/>
    <property type="evidence" value="ECO:0007669"/>
    <property type="project" value="UniProtKB-KW"/>
</dbReference>
<dbReference type="GO" id="GO:0005506">
    <property type="term" value="F:iron ion binding"/>
    <property type="evidence" value="ECO:0007669"/>
    <property type="project" value="UniProtKB-UniRule"/>
</dbReference>
<comment type="similarity">
    <text evidence="1 6 7">Belongs to the complex I 20 kDa subunit family.</text>
</comment>
<comment type="subcellular location">
    <subcellularLocation>
        <location evidence="6">Cell membrane</location>
        <topology evidence="6">Peripheral membrane protein</topology>
        <orientation evidence="6">Cytoplasmic side</orientation>
    </subcellularLocation>
</comment>
<keyword evidence="5 6" id="KW-0520">NAD</keyword>
<dbReference type="NCBIfam" id="TIGR01957">
    <property type="entry name" value="nuoB_fam"/>
    <property type="match status" value="1"/>
</dbReference>
<proteinExistence type="inferred from homology"/>
<evidence type="ECO:0000313" key="10">
    <source>
        <dbReference type="Proteomes" id="UP000593765"/>
    </source>
</evidence>
<feature type="domain" description="NADH:ubiquinone oxidoreductase-like 20kDa subunit" evidence="8">
    <location>
        <begin position="38"/>
        <end position="149"/>
    </location>
</feature>
<dbReference type="GO" id="GO:0045271">
    <property type="term" value="C:respiratory chain complex I"/>
    <property type="evidence" value="ECO:0007669"/>
    <property type="project" value="TreeGrafter"/>
</dbReference>
<dbReference type="GO" id="GO:0015990">
    <property type="term" value="P:electron transport coupled proton transport"/>
    <property type="evidence" value="ECO:0007669"/>
    <property type="project" value="TreeGrafter"/>
</dbReference>
<dbReference type="RefSeq" id="WP_206291784.1">
    <property type="nucleotide sequence ID" value="NZ_CP063458.1"/>
</dbReference>
<dbReference type="Gene3D" id="3.40.50.12280">
    <property type="match status" value="1"/>
</dbReference>
<gene>
    <name evidence="6" type="primary">nuoB</name>
    <name evidence="9" type="ORF">IPV69_21515</name>
</gene>
<comment type="function">
    <text evidence="6">NDH-1 shuttles electrons from NADH, via FMN and iron-sulfur (Fe-S) centers, to quinones in the respiratory chain. The immediate electron acceptor for the enzyme in this species is believed to be ubiquinone. Couples the redox reaction to proton translocation (for every two electrons transferred, four hydrogen ions are translocated across the cytoplasmic membrane), and thus conserves the redox energy in a proton gradient.</text>
</comment>
<dbReference type="FunFam" id="3.40.50.12280:FF:000002">
    <property type="entry name" value="NADH-quinone oxidoreductase subunit B"/>
    <property type="match status" value="1"/>
</dbReference>
<keyword evidence="6 7" id="KW-0408">Iron</keyword>
<dbReference type="GO" id="GO:0050136">
    <property type="term" value="F:NADH dehydrogenase (quinone) (non-electrogenic) activity"/>
    <property type="evidence" value="ECO:0007669"/>
    <property type="project" value="UniProtKB-UniRule"/>
</dbReference>
<dbReference type="GO" id="GO:0008137">
    <property type="term" value="F:NADH dehydrogenase (ubiquinone) activity"/>
    <property type="evidence" value="ECO:0007669"/>
    <property type="project" value="InterPro"/>
</dbReference>
<dbReference type="KEGG" id="hbs:IPV69_21515"/>
<dbReference type="GO" id="GO:0048038">
    <property type="term" value="F:quinone binding"/>
    <property type="evidence" value="ECO:0007669"/>
    <property type="project" value="UniProtKB-KW"/>
</dbReference>
<keyword evidence="6" id="KW-0472">Membrane</keyword>
<feature type="binding site" evidence="6">
    <location>
        <position position="39"/>
    </location>
    <ligand>
        <name>[4Fe-4S] cluster</name>
        <dbReference type="ChEBI" id="CHEBI:49883"/>
    </ligand>
</feature>
<dbReference type="AlphaFoldDB" id="A0A7M2WVC2"/>
<feature type="binding site" evidence="6">
    <location>
        <position position="104"/>
    </location>
    <ligand>
        <name>[4Fe-4S] cluster</name>
        <dbReference type="ChEBI" id="CHEBI:49883"/>
    </ligand>
</feature>
<organism evidence="9 10">
    <name type="scientific">Humisphaera borealis</name>
    <dbReference type="NCBI Taxonomy" id="2807512"/>
    <lineage>
        <taxon>Bacteria</taxon>
        <taxon>Pseudomonadati</taxon>
        <taxon>Planctomycetota</taxon>
        <taxon>Phycisphaerae</taxon>
        <taxon>Tepidisphaerales</taxon>
        <taxon>Tepidisphaeraceae</taxon>
        <taxon>Humisphaera</taxon>
    </lineage>
</organism>
<comment type="catalytic activity">
    <reaction evidence="6">
        <text>a quinone + NADH + 5 H(+)(in) = a quinol + NAD(+) + 4 H(+)(out)</text>
        <dbReference type="Rhea" id="RHEA:57888"/>
        <dbReference type="ChEBI" id="CHEBI:15378"/>
        <dbReference type="ChEBI" id="CHEBI:24646"/>
        <dbReference type="ChEBI" id="CHEBI:57540"/>
        <dbReference type="ChEBI" id="CHEBI:57945"/>
        <dbReference type="ChEBI" id="CHEBI:132124"/>
    </reaction>
</comment>
<dbReference type="NCBIfam" id="NF005012">
    <property type="entry name" value="PRK06411.1"/>
    <property type="match status" value="1"/>
</dbReference>
<dbReference type="Pfam" id="PF01058">
    <property type="entry name" value="Oxidored_q6"/>
    <property type="match status" value="1"/>
</dbReference>
<evidence type="ECO:0000256" key="6">
    <source>
        <dbReference type="HAMAP-Rule" id="MF_01356"/>
    </source>
</evidence>
<dbReference type="Proteomes" id="UP000593765">
    <property type="component" value="Chromosome"/>
</dbReference>
<comment type="subunit">
    <text evidence="6">NDH-1 is composed of 14 different subunits. Subunits NuoB, C, D, E, F, and G constitute the peripheral sector of the complex.</text>
</comment>
<feature type="binding site" evidence="6">
    <location>
        <position position="38"/>
    </location>
    <ligand>
        <name>[4Fe-4S] cluster</name>
        <dbReference type="ChEBI" id="CHEBI:49883"/>
    </ligand>
</feature>
<dbReference type="InterPro" id="IPR006137">
    <property type="entry name" value="NADH_UbQ_OxRdtase-like_20kDa"/>
</dbReference>
<dbReference type="EC" id="7.1.1.-" evidence="6"/>
<evidence type="ECO:0000256" key="5">
    <source>
        <dbReference type="ARBA" id="ARBA00023027"/>
    </source>
</evidence>